<dbReference type="GO" id="GO:0009244">
    <property type="term" value="P:lipopolysaccharide core region biosynthetic process"/>
    <property type="evidence" value="ECO:0007669"/>
    <property type="project" value="TreeGrafter"/>
</dbReference>
<dbReference type="GO" id="GO:0005829">
    <property type="term" value="C:cytosol"/>
    <property type="evidence" value="ECO:0007669"/>
    <property type="project" value="TreeGrafter"/>
</dbReference>
<name>A0A0D6MJQ5_9PROT</name>
<organism evidence="3 4">
    <name type="scientific">Tanticharoenia sakaeratensis NBRC 103193</name>
    <dbReference type="NCBI Taxonomy" id="1231623"/>
    <lineage>
        <taxon>Bacteria</taxon>
        <taxon>Pseudomonadati</taxon>
        <taxon>Pseudomonadota</taxon>
        <taxon>Alphaproteobacteria</taxon>
        <taxon>Acetobacterales</taxon>
        <taxon>Acetobacteraceae</taxon>
        <taxon>Tanticharoenia</taxon>
    </lineage>
</organism>
<dbReference type="InterPro" id="IPR051199">
    <property type="entry name" value="LPS_LOS_Heptosyltrfase"/>
</dbReference>
<dbReference type="PANTHER" id="PTHR30160:SF1">
    <property type="entry name" value="LIPOPOLYSACCHARIDE 1,2-N-ACETYLGLUCOSAMINETRANSFERASE-RELATED"/>
    <property type="match status" value="1"/>
</dbReference>
<dbReference type="OrthoDB" id="9807356at2"/>
<evidence type="ECO:0000256" key="1">
    <source>
        <dbReference type="ARBA" id="ARBA00022676"/>
    </source>
</evidence>
<evidence type="ECO:0000313" key="3">
    <source>
        <dbReference type="EMBL" id="GAN53508.1"/>
    </source>
</evidence>
<keyword evidence="4" id="KW-1185">Reference proteome</keyword>
<proteinExistence type="predicted"/>
<dbReference type="InterPro" id="IPR002201">
    <property type="entry name" value="Glyco_trans_9"/>
</dbReference>
<dbReference type="Proteomes" id="UP000032679">
    <property type="component" value="Unassembled WGS sequence"/>
</dbReference>
<accession>A0A0D6MJQ5</accession>
<reference evidence="3 4" key="1">
    <citation type="submission" date="2012-10" db="EMBL/GenBank/DDBJ databases">
        <title>Genome sequencing of Tanticharoenia sakaeratensis NBRC 103193.</title>
        <authorList>
            <person name="Azuma Y."/>
            <person name="Hadano H."/>
            <person name="Hirakawa H."/>
            <person name="Matsushita K."/>
        </authorList>
    </citation>
    <scope>NUCLEOTIDE SEQUENCE [LARGE SCALE GENOMIC DNA]</scope>
    <source>
        <strain evidence="3 4">NBRC 103193</strain>
    </source>
</reference>
<dbReference type="Gene3D" id="3.40.50.2000">
    <property type="entry name" value="Glycogen Phosphorylase B"/>
    <property type="match status" value="2"/>
</dbReference>
<comment type="caution">
    <text evidence="3">The sequence shown here is derived from an EMBL/GenBank/DDBJ whole genome shotgun (WGS) entry which is preliminary data.</text>
</comment>
<dbReference type="GO" id="GO:0008713">
    <property type="term" value="F:ADP-heptose-lipopolysaccharide heptosyltransferase activity"/>
    <property type="evidence" value="ECO:0007669"/>
    <property type="project" value="TreeGrafter"/>
</dbReference>
<dbReference type="EMBL" id="BALE01000010">
    <property type="protein sequence ID" value="GAN53508.1"/>
    <property type="molecule type" value="Genomic_DNA"/>
</dbReference>
<evidence type="ECO:0000256" key="2">
    <source>
        <dbReference type="ARBA" id="ARBA00022679"/>
    </source>
</evidence>
<sequence length="305" mass="32906">MSHRPSSILVIRHGAFGDFVQSFAPFEAVRAHAPQARITLLTTQPFVSFAAQSPWFDTVLADPRPDWRDPVGLWRLRRILRGADLVVDLQTSRRTQTYFRLAGRPVWSGHVPGSALPHDNPRRDDMHTRARQADQLRRAGITPVERADISWLQGPSGMPQDRPYALLVPGAAPHRPAKRWPVARFAALATAFEAAGIRPVIAGAAHETPLADAIRAVCPSALDMTGRTDLVGLARLAAGAAFAVGNDTGPMHLAAEMGTRSVVLFSGDSNPALTAPVGRMAGQVSILRSDDLARISAERVAALLL</sequence>
<dbReference type="STRING" id="1231623.Tasa_010_055"/>
<dbReference type="AlphaFoldDB" id="A0A0D6MJQ5"/>
<dbReference type="SUPFAM" id="SSF53756">
    <property type="entry name" value="UDP-Glycosyltransferase/glycogen phosphorylase"/>
    <property type="match status" value="1"/>
</dbReference>
<evidence type="ECO:0000313" key="4">
    <source>
        <dbReference type="Proteomes" id="UP000032679"/>
    </source>
</evidence>
<dbReference type="CDD" id="cd03789">
    <property type="entry name" value="GT9_LPS_heptosyltransferase"/>
    <property type="match status" value="1"/>
</dbReference>
<keyword evidence="1" id="KW-0328">Glycosyltransferase</keyword>
<dbReference type="Pfam" id="PF01075">
    <property type="entry name" value="Glyco_transf_9"/>
    <property type="match status" value="1"/>
</dbReference>
<keyword evidence="2 3" id="KW-0808">Transferase</keyword>
<gene>
    <name evidence="3" type="ORF">Tasa_010_055</name>
</gene>
<protein>
    <submittedName>
        <fullName evidence="3">Lipopolysaccharide (LPS) heptosyltransferase</fullName>
    </submittedName>
</protein>
<dbReference type="PANTHER" id="PTHR30160">
    <property type="entry name" value="TETRAACYLDISACCHARIDE 4'-KINASE-RELATED"/>
    <property type="match status" value="1"/>
</dbReference>
<dbReference type="RefSeq" id="WP_048847542.1">
    <property type="nucleotide sequence ID" value="NZ_BALE01000010.1"/>
</dbReference>